<evidence type="ECO:0000256" key="4">
    <source>
        <dbReference type="ARBA" id="ARBA00022989"/>
    </source>
</evidence>
<gene>
    <name evidence="7" type="ORF">GCM10025876_22680</name>
</gene>
<feature type="domain" description="ResB-like" evidence="6">
    <location>
        <begin position="2"/>
        <end position="121"/>
    </location>
</feature>
<dbReference type="Pfam" id="PF05140">
    <property type="entry name" value="ResB"/>
    <property type="match status" value="1"/>
</dbReference>
<reference evidence="8" key="1">
    <citation type="journal article" date="2019" name="Int. J. Syst. Evol. Microbiol.">
        <title>The Global Catalogue of Microorganisms (GCM) 10K type strain sequencing project: providing services to taxonomists for standard genome sequencing and annotation.</title>
        <authorList>
            <consortium name="The Broad Institute Genomics Platform"/>
            <consortium name="The Broad Institute Genome Sequencing Center for Infectious Disease"/>
            <person name="Wu L."/>
            <person name="Ma J."/>
        </authorList>
    </citation>
    <scope>NUCLEOTIDE SEQUENCE [LARGE SCALE GENOMIC DNA]</scope>
    <source>
        <strain evidence="8">NBRC 112299</strain>
    </source>
</reference>
<protein>
    <recommendedName>
        <fullName evidence="6">ResB-like domain-containing protein</fullName>
    </recommendedName>
</protein>
<dbReference type="Proteomes" id="UP001157125">
    <property type="component" value="Unassembled WGS sequence"/>
</dbReference>
<dbReference type="InterPro" id="IPR007816">
    <property type="entry name" value="ResB-like_domain"/>
</dbReference>
<evidence type="ECO:0000313" key="7">
    <source>
        <dbReference type="EMBL" id="GMA36064.1"/>
    </source>
</evidence>
<accession>A0ABQ6IEC2</accession>
<keyword evidence="5" id="KW-0472">Membrane</keyword>
<evidence type="ECO:0000256" key="2">
    <source>
        <dbReference type="ARBA" id="ARBA00022692"/>
    </source>
</evidence>
<dbReference type="EMBL" id="BSUN01000001">
    <property type="protein sequence ID" value="GMA36064.1"/>
    <property type="molecule type" value="Genomic_DNA"/>
</dbReference>
<sequence>MNRPIQVEGAKIYLQGNGYAPSFTITDSAGNVAFEGAVPFIPQDDVYTSTGVIKVPDVTDGEQFGFKGTLLPSAVGEGADAVSVFPDATNPVLLLQMYTGDLGLDDGVPQNVYTLDESQAQPGA</sequence>
<keyword evidence="2" id="KW-0812">Transmembrane</keyword>
<keyword evidence="8" id="KW-1185">Reference proteome</keyword>
<keyword evidence="4" id="KW-1133">Transmembrane helix</keyword>
<evidence type="ECO:0000256" key="1">
    <source>
        <dbReference type="ARBA" id="ARBA00004141"/>
    </source>
</evidence>
<name>A0ABQ6IEC2_9MICO</name>
<evidence type="ECO:0000256" key="5">
    <source>
        <dbReference type="ARBA" id="ARBA00023136"/>
    </source>
</evidence>
<evidence type="ECO:0000313" key="8">
    <source>
        <dbReference type="Proteomes" id="UP001157125"/>
    </source>
</evidence>
<evidence type="ECO:0000259" key="6">
    <source>
        <dbReference type="Pfam" id="PF05140"/>
    </source>
</evidence>
<evidence type="ECO:0000256" key="3">
    <source>
        <dbReference type="ARBA" id="ARBA00022748"/>
    </source>
</evidence>
<comment type="caution">
    <text evidence="7">The sequence shown here is derived from an EMBL/GenBank/DDBJ whole genome shotgun (WGS) entry which is preliminary data.</text>
</comment>
<keyword evidence="3" id="KW-0201">Cytochrome c-type biogenesis</keyword>
<organism evidence="7 8">
    <name type="scientific">Demequina litorisediminis</name>
    <dbReference type="NCBI Taxonomy" id="1849022"/>
    <lineage>
        <taxon>Bacteria</taxon>
        <taxon>Bacillati</taxon>
        <taxon>Actinomycetota</taxon>
        <taxon>Actinomycetes</taxon>
        <taxon>Micrococcales</taxon>
        <taxon>Demequinaceae</taxon>
        <taxon>Demequina</taxon>
    </lineage>
</organism>
<proteinExistence type="predicted"/>
<comment type="subcellular location">
    <subcellularLocation>
        <location evidence="1">Membrane</location>
        <topology evidence="1">Multi-pass membrane protein</topology>
    </subcellularLocation>
</comment>